<dbReference type="GO" id="GO:0016887">
    <property type="term" value="F:ATP hydrolysis activity"/>
    <property type="evidence" value="ECO:0007669"/>
    <property type="project" value="InterPro"/>
</dbReference>
<evidence type="ECO:0000259" key="2">
    <source>
        <dbReference type="Pfam" id="PF13175"/>
    </source>
</evidence>
<accession>A0A2W2CLL9</accession>
<evidence type="ECO:0000313" key="5">
    <source>
        <dbReference type="Proteomes" id="UP000248627"/>
    </source>
</evidence>
<evidence type="ECO:0000313" key="4">
    <source>
        <dbReference type="EMBL" id="PZG00336.1"/>
    </source>
</evidence>
<dbReference type="Pfam" id="PF12476">
    <property type="entry name" value="DUF3696"/>
    <property type="match status" value="1"/>
</dbReference>
<dbReference type="InterPro" id="IPR003959">
    <property type="entry name" value="ATPase_AAA_core"/>
</dbReference>
<evidence type="ECO:0000259" key="3">
    <source>
        <dbReference type="Pfam" id="PF13304"/>
    </source>
</evidence>
<dbReference type="EMBL" id="POTX01000010">
    <property type="protein sequence ID" value="PZG00336.1"/>
    <property type="molecule type" value="Genomic_DNA"/>
</dbReference>
<organism evidence="4 5">
    <name type="scientific">Micromonospora endophytica</name>
    <dbReference type="NCBI Taxonomy" id="515350"/>
    <lineage>
        <taxon>Bacteria</taxon>
        <taxon>Bacillati</taxon>
        <taxon>Actinomycetota</taxon>
        <taxon>Actinomycetes</taxon>
        <taxon>Micromonosporales</taxon>
        <taxon>Micromonosporaceae</taxon>
        <taxon>Micromonospora</taxon>
    </lineage>
</organism>
<reference evidence="4 5" key="1">
    <citation type="submission" date="2018-01" db="EMBL/GenBank/DDBJ databases">
        <title>Draft genome sequence of Jishengella endophytica.</title>
        <authorList>
            <person name="Sahin N."/>
            <person name="Ay H."/>
            <person name="Saygin H."/>
        </authorList>
    </citation>
    <scope>NUCLEOTIDE SEQUENCE [LARGE SCALE GENOMIC DNA]</scope>
    <source>
        <strain evidence="4 5">DSM 45430</strain>
    </source>
</reference>
<proteinExistence type="predicted"/>
<gene>
    <name evidence="4" type="ORF">C1I93_02885</name>
</gene>
<feature type="domain" description="Endonuclease GajA/Old nuclease/RecF-like AAA" evidence="2">
    <location>
        <begin position="1"/>
        <end position="46"/>
    </location>
</feature>
<dbReference type="PANTHER" id="PTHR43581">
    <property type="entry name" value="ATP/GTP PHOSPHATASE"/>
    <property type="match status" value="1"/>
</dbReference>
<dbReference type="GO" id="GO:0005524">
    <property type="term" value="F:ATP binding"/>
    <property type="evidence" value="ECO:0007669"/>
    <property type="project" value="InterPro"/>
</dbReference>
<dbReference type="InterPro" id="IPR051396">
    <property type="entry name" value="Bact_Antivir_Def_Nuclease"/>
</dbReference>
<sequence length="384" mass="42355">MIERLQLENFKAFRQMGLPLAPLTLLSGVNAAGKSTTIQALALLRQSYDAGVLDHRGGLLLNGELVELGVGQDVLHENYADGGHEGRIFIAIAATIDGSERTWRVEYRPAEDREADLLQVPRPVSPSEVQQPPPKQSGLFGTGFQYLRADRIVPAVSYPKSYEMAVRRGFLGVRGEHTVNYLRARHEDRVSSPELRHPAAKSNGLLDQTEAWLREICPGVNLMAEDLRGTDMVRLSYGFGGTAGIKSSNIRYRPTNVGFGLTYALPIIVACLSAGPGRLVMLENPEAHLHPRGQTMLARLACRAVAAGGQLVIESHSDHVLNGVRLAVKDRVLTPNHVVLHYFDRNDDGEIEVSSPKIDSDGMLSQWPRGFFDEWDRALDRLLD</sequence>
<dbReference type="InterPro" id="IPR022532">
    <property type="entry name" value="DUF3696"/>
</dbReference>
<evidence type="ECO:0000259" key="1">
    <source>
        <dbReference type="Pfam" id="PF12476"/>
    </source>
</evidence>
<dbReference type="RefSeq" id="WP_111241633.1">
    <property type="nucleotide sequence ID" value="NZ_POTX01000010.1"/>
</dbReference>
<dbReference type="Gene3D" id="3.40.50.300">
    <property type="entry name" value="P-loop containing nucleotide triphosphate hydrolases"/>
    <property type="match status" value="1"/>
</dbReference>
<dbReference type="InterPro" id="IPR041685">
    <property type="entry name" value="AAA_GajA/Old/RecF-like"/>
</dbReference>
<protein>
    <submittedName>
        <fullName evidence="4">DUF3696 domain-containing protein</fullName>
    </submittedName>
</protein>
<dbReference type="Pfam" id="PF13175">
    <property type="entry name" value="AAA_15"/>
    <property type="match status" value="1"/>
</dbReference>
<dbReference type="Proteomes" id="UP000248627">
    <property type="component" value="Unassembled WGS sequence"/>
</dbReference>
<dbReference type="OrthoDB" id="3237462at2"/>
<keyword evidence="5" id="KW-1185">Reference proteome</keyword>
<comment type="caution">
    <text evidence="4">The sequence shown here is derived from an EMBL/GenBank/DDBJ whole genome shotgun (WGS) entry which is preliminary data.</text>
</comment>
<dbReference type="InterPro" id="IPR014592">
    <property type="entry name" value="P-loop_UCP034888"/>
</dbReference>
<dbReference type="PIRSF" id="PIRSF034888">
    <property type="entry name" value="P-loop_UCP034888"/>
    <property type="match status" value="1"/>
</dbReference>
<dbReference type="AlphaFoldDB" id="A0A2W2CLL9"/>
<dbReference type="InterPro" id="IPR027417">
    <property type="entry name" value="P-loop_NTPase"/>
</dbReference>
<dbReference type="PANTHER" id="PTHR43581:SF2">
    <property type="entry name" value="EXCINUCLEASE ATPASE SUBUNIT"/>
    <property type="match status" value="1"/>
</dbReference>
<feature type="domain" description="DUF3696" evidence="1">
    <location>
        <begin position="333"/>
        <end position="382"/>
    </location>
</feature>
<dbReference type="SUPFAM" id="SSF52540">
    <property type="entry name" value="P-loop containing nucleoside triphosphate hydrolases"/>
    <property type="match status" value="1"/>
</dbReference>
<dbReference type="Pfam" id="PF13304">
    <property type="entry name" value="AAA_21"/>
    <property type="match status" value="1"/>
</dbReference>
<feature type="domain" description="ATPase AAA-type core" evidence="3">
    <location>
        <begin position="254"/>
        <end position="322"/>
    </location>
</feature>
<name>A0A2W2CLL9_9ACTN</name>